<name>A0ABY2TKW2_9BACT</name>
<dbReference type="InterPro" id="IPR020904">
    <property type="entry name" value="Sc_DH/Rdtase_CS"/>
</dbReference>
<dbReference type="SUPFAM" id="SSF51735">
    <property type="entry name" value="NAD(P)-binding Rossmann-fold domains"/>
    <property type="match status" value="1"/>
</dbReference>
<dbReference type="PRINTS" id="PR00080">
    <property type="entry name" value="SDRFAMILY"/>
</dbReference>
<evidence type="ECO:0000256" key="2">
    <source>
        <dbReference type="ARBA" id="ARBA00023002"/>
    </source>
</evidence>
<dbReference type="EMBL" id="NXLY01000005">
    <property type="protein sequence ID" value="TKX34165.1"/>
    <property type="molecule type" value="Genomic_DNA"/>
</dbReference>
<keyword evidence="2" id="KW-0560">Oxidoreductase</keyword>
<gene>
    <name evidence="4" type="ORF">CQA75_03410</name>
</gene>
<protein>
    <submittedName>
        <fullName evidence="4">NAD(P)-dependent oxidoreductase</fullName>
    </submittedName>
</protein>
<dbReference type="PROSITE" id="PS00061">
    <property type="entry name" value="ADH_SHORT"/>
    <property type="match status" value="1"/>
</dbReference>
<evidence type="ECO:0000256" key="3">
    <source>
        <dbReference type="RuleBase" id="RU000363"/>
    </source>
</evidence>
<dbReference type="PANTHER" id="PTHR42901:SF1">
    <property type="entry name" value="ALCOHOL DEHYDROGENASE"/>
    <property type="match status" value="1"/>
</dbReference>
<dbReference type="InterPro" id="IPR002347">
    <property type="entry name" value="SDR_fam"/>
</dbReference>
<keyword evidence="5" id="KW-1185">Reference proteome</keyword>
<dbReference type="RefSeq" id="WP_137623658.1">
    <property type="nucleotide sequence ID" value="NZ_NXLY01000005.1"/>
</dbReference>
<evidence type="ECO:0000256" key="1">
    <source>
        <dbReference type="ARBA" id="ARBA00006484"/>
    </source>
</evidence>
<comment type="similarity">
    <text evidence="1 3">Belongs to the short-chain dehydrogenases/reductases (SDR) family.</text>
</comment>
<reference evidence="4 5" key="1">
    <citation type="submission" date="2018-05" db="EMBL/GenBank/DDBJ databases">
        <title>Novel Campyloabacter and Helicobacter Species and Strains.</title>
        <authorList>
            <person name="Mannion A.J."/>
            <person name="Shen Z."/>
            <person name="Fox J.G."/>
        </authorList>
    </citation>
    <scope>NUCLEOTIDE SEQUENCE [LARGE SCALE GENOMIC DNA]</scope>
    <source>
        <strain evidence="5">MIT10-5678</strain>
    </source>
</reference>
<dbReference type="Pfam" id="PF00106">
    <property type="entry name" value="adh_short"/>
    <property type="match status" value="1"/>
</dbReference>
<evidence type="ECO:0000313" key="5">
    <source>
        <dbReference type="Proteomes" id="UP000309584"/>
    </source>
</evidence>
<dbReference type="PRINTS" id="PR00081">
    <property type="entry name" value="GDHRDH"/>
</dbReference>
<accession>A0ABY2TKW2</accession>
<dbReference type="InterPro" id="IPR036291">
    <property type="entry name" value="NAD(P)-bd_dom_sf"/>
</dbReference>
<sequence length="249" mass="27890">MKTALITGASSGFGEACVKALIKEGFKVIAIARREEKLELLKQEFQEKIHTIALDIREKEKVFSKIQNLPKEFQEIDILINNAGLALGQDEFDSLSLEDIETMVDTNVKGFLYVARAVIPILRKQKNAYIFNLGSVAATNPYFGGNVYCGTKAFVGQFSKALRNDLRGSNIKVTNIAPGLCKTEFSEVRFKGDKEKADKVYENTKFISAEDIAKVILSIINLPEHININEIELMPITQTWNGFHIEKSQ</sequence>
<dbReference type="PANTHER" id="PTHR42901">
    <property type="entry name" value="ALCOHOL DEHYDROGENASE"/>
    <property type="match status" value="1"/>
</dbReference>
<comment type="caution">
    <text evidence="4">The sequence shown here is derived from an EMBL/GenBank/DDBJ whole genome shotgun (WGS) entry which is preliminary data.</text>
</comment>
<dbReference type="Proteomes" id="UP000309584">
    <property type="component" value="Unassembled WGS sequence"/>
</dbReference>
<dbReference type="Gene3D" id="3.40.50.720">
    <property type="entry name" value="NAD(P)-binding Rossmann-like Domain"/>
    <property type="match status" value="1"/>
</dbReference>
<evidence type="ECO:0000313" key="4">
    <source>
        <dbReference type="EMBL" id="TKX34165.1"/>
    </source>
</evidence>
<proteinExistence type="inferred from homology"/>
<organism evidence="4 5">
    <name type="scientific">Campylobacter taeniopygiae</name>
    <dbReference type="NCBI Taxonomy" id="2510188"/>
    <lineage>
        <taxon>Bacteria</taxon>
        <taxon>Pseudomonadati</taxon>
        <taxon>Campylobacterota</taxon>
        <taxon>Epsilonproteobacteria</taxon>
        <taxon>Campylobacterales</taxon>
        <taxon>Campylobacteraceae</taxon>
        <taxon>Campylobacter</taxon>
    </lineage>
</organism>